<reference evidence="4" key="1">
    <citation type="submission" date="2023-12" db="EMBL/GenBank/DDBJ databases">
        <title>Novel isolates from deep terrestrial aquifers shed light on the physiology and ecology of the class Limnochordia.</title>
        <authorList>
            <person name="Karnachuk O.V."/>
            <person name="Lukina A.P."/>
            <person name="Avakyan M.R."/>
            <person name="Kadnikov V."/>
            <person name="Begmatov S."/>
            <person name="Beletsky A.V."/>
            <person name="Mardanov A.V."/>
            <person name="Ravin N.V."/>
        </authorList>
    </citation>
    <scope>NUCLEOTIDE SEQUENCE [LARGE SCALE GENOMIC DNA]</scope>
    <source>
        <strain evidence="4">LN</strain>
    </source>
</reference>
<protein>
    <submittedName>
        <fullName evidence="3">YIEGIA domain-containing protein</fullName>
    </submittedName>
</protein>
<sequence>MDGVVWDVVMGSLAGTALRIYTLRVDYRQYPSYPQGYAIHLSMGLIASFLGALAFPALLAREFAAASFLALAATQFREVRKIEREALSRLEETELVRRGAAYIEGIARVFETRNYLAMLVALLDTVALWLVRPSPAGAAVVSAVVATVAAVSIGRSARGSTVGQIATVRPARIEFDGPLLSVEGAVLVNVGRLQAREIYLRQGVAAMIEPRDRAAAATLANPGQRQAILHDVVARVGVRMDIDEPEFAPISRRHVERDAVVVVLIPQAGGFEEVARAIGSVPVLESSVRLTGRDVQTGGAGSLVPRHLDTDAPRTARRG</sequence>
<feature type="transmembrane region" description="Helical" evidence="2">
    <location>
        <begin position="37"/>
        <end position="59"/>
    </location>
</feature>
<feature type="region of interest" description="Disordered" evidence="1">
    <location>
        <begin position="295"/>
        <end position="319"/>
    </location>
</feature>
<dbReference type="InterPro" id="IPR025918">
    <property type="entry name" value="YIEGIA"/>
</dbReference>
<keyword evidence="2" id="KW-0472">Membrane</keyword>
<keyword evidence="2" id="KW-1133">Transmembrane helix</keyword>
<keyword evidence="4" id="KW-1185">Reference proteome</keyword>
<dbReference type="EMBL" id="CP141614">
    <property type="protein sequence ID" value="WRP13224.1"/>
    <property type="molecule type" value="Genomic_DNA"/>
</dbReference>
<keyword evidence="2" id="KW-0812">Transmembrane</keyword>
<evidence type="ECO:0000256" key="1">
    <source>
        <dbReference type="SAM" id="MobiDB-lite"/>
    </source>
</evidence>
<dbReference type="RefSeq" id="WP_324667468.1">
    <property type="nucleotide sequence ID" value="NZ_CP141614.1"/>
</dbReference>
<feature type="compositionally biased region" description="Basic and acidic residues" evidence="1">
    <location>
        <begin position="306"/>
        <end position="319"/>
    </location>
</feature>
<organism evidence="3 4">
    <name type="scientific">Geochorda subterranea</name>
    <dbReference type="NCBI Taxonomy" id="3109564"/>
    <lineage>
        <taxon>Bacteria</taxon>
        <taxon>Bacillati</taxon>
        <taxon>Bacillota</taxon>
        <taxon>Limnochordia</taxon>
        <taxon>Limnochordales</taxon>
        <taxon>Geochordaceae</taxon>
        <taxon>Geochorda</taxon>
    </lineage>
</organism>
<accession>A0ABZ1BJZ6</accession>
<dbReference type="Pfam" id="PF14045">
    <property type="entry name" value="YIEGIA"/>
    <property type="match status" value="1"/>
</dbReference>
<name>A0ABZ1BJZ6_9FIRM</name>
<proteinExistence type="predicted"/>
<gene>
    <name evidence="3" type="ORF">VLY81_07085</name>
</gene>
<evidence type="ECO:0000313" key="3">
    <source>
        <dbReference type="EMBL" id="WRP13224.1"/>
    </source>
</evidence>
<dbReference type="Proteomes" id="UP001333102">
    <property type="component" value="Chromosome"/>
</dbReference>
<evidence type="ECO:0000313" key="4">
    <source>
        <dbReference type="Proteomes" id="UP001333102"/>
    </source>
</evidence>
<evidence type="ECO:0000256" key="2">
    <source>
        <dbReference type="SAM" id="Phobius"/>
    </source>
</evidence>